<dbReference type="Proteomes" id="UP000886100">
    <property type="component" value="Unassembled WGS sequence"/>
</dbReference>
<dbReference type="NCBIfam" id="NF038214">
    <property type="entry name" value="IS21_help_AAA"/>
    <property type="match status" value="1"/>
</dbReference>
<dbReference type="CDD" id="cd00009">
    <property type="entry name" value="AAA"/>
    <property type="match status" value="1"/>
</dbReference>
<evidence type="ECO:0000256" key="3">
    <source>
        <dbReference type="ARBA" id="ARBA00022840"/>
    </source>
</evidence>
<gene>
    <name evidence="5" type="ORF">ENJ98_01520</name>
</gene>
<dbReference type="PIRSF" id="PIRSF003073">
    <property type="entry name" value="DNAC_TnpB_IstB"/>
    <property type="match status" value="1"/>
</dbReference>
<evidence type="ECO:0000259" key="4">
    <source>
        <dbReference type="SMART" id="SM00382"/>
    </source>
</evidence>
<accession>A0A7C5IYB5</accession>
<protein>
    <submittedName>
        <fullName evidence="5">AAA family ATPase</fullName>
    </submittedName>
</protein>
<dbReference type="GO" id="GO:0006260">
    <property type="term" value="P:DNA replication"/>
    <property type="evidence" value="ECO:0007669"/>
    <property type="project" value="TreeGrafter"/>
</dbReference>
<dbReference type="SMART" id="SM00382">
    <property type="entry name" value="AAA"/>
    <property type="match status" value="1"/>
</dbReference>
<sequence length="259" mass="28983">MSARPRPRVDLDATAERLLKAGLAHAAGHLAEHLEQASREELPAHAFLDRLLEAELSERESRRVATSLRLSGLPTGQTLANFDFAFQPSIERSRIETLATCAWLRARETLLIQGPPGVGKSHLACALGVKAVENGFSVLFLRIEELINALKRDADLPPARLRRRKYLNVALLIIDEMGFEPMDRQAASLFFRLVSYRYGKGSILITTNKGIKDWPELLAGDEVLATAILDRLLHHSHVINIKGRSYRLRDLEQAISLRD</sequence>
<feature type="domain" description="AAA+ ATPase" evidence="4">
    <location>
        <begin position="106"/>
        <end position="240"/>
    </location>
</feature>
<dbReference type="InterPro" id="IPR027417">
    <property type="entry name" value="P-loop_NTPase"/>
</dbReference>
<dbReference type="EMBL" id="DROM01000096">
    <property type="protein sequence ID" value="HHH12891.1"/>
    <property type="molecule type" value="Genomic_DNA"/>
</dbReference>
<evidence type="ECO:0000256" key="2">
    <source>
        <dbReference type="ARBA" id="ARBA00022741"/>
    </source>
</evidence>
<comment type="similarity">
    <text evidence="1">Belongs to the IS21/IS1162 putative ATP-binding protein family.</text>
</comment>
<dbReference type="InterPro" id="IPR002611">
    <property type="entry name" value="IstB_ATP-bd"/>
</dbReference>
<keyword evidence="2" id="KW-0547">Nucleotide-binding</keyword>
<dbReference type="InterPro" id="IPR047661">
    <property type="entry name" value="IstB"/>
</dbReference>
<dbReference type="GO" id="GO:0005524">
    <property type="term" value="F:ATP binding"/>
    <property type="evidence" value="ECO:0007669"/>
    <property type="project" value="UniProtKB-KW"/>
</dbReference>
<keyword evidence="3" id="KW-0067">ATP-binding</keyword>
<reference evidence="5" key="1">
    <citation type="journal article" date="2020" name="mSystems">
        <title>Genome- and Community-Level Interaction Insights into Carbon Utilization and Element Cycling Functions of Hydrothermarchaeota in Hydrothermal Sediment.</title>
        <authorList>
            <person name="Zhou Z."/>
            <person name="Liu Y."/>
            <person name="Xu W."/>
            <person name="Pan J."/>
            <person name="Luo Z.H."/>
            <person name="Li M."/>
        </authorList>
    </citation>
    <scope>NUCLEOTIDE SEQUENCE [LARGE SCALE GENOMIC DNA]</scope>
    <source>
        <strain evidence="5">HyVt-535</strain>
    </source>
</reference>
<dbReference type="PANTHER" id="PTHR30050:SF4">
    <property type="entry name" value="ATP-BINDING PROTEIN RV3427C IN INSERTION SEQUENCE-RELATED"/>
    <property type="match status" value="1"/>
</dbReference>
<dbReference type="InterPro" id="IPR028350">
    <property type="entry name" value="DNAC/IstB-like"/>
</dbReference>
<dbReference type="Pfam" id="PF01695">
    <property type="entry name" value="IstB_IS21"/>
    <property type="match status" value="1"/>
</dbReference>
<dbReference type="AlphaFoldDB" id="A0A7C5IYB5"/>
<dbReference type="Gene3D" id="3.40.50.300">
    <property type="entry name" value="P-loop containing nucleotide triphosphate hydrolases"/>
    <property type="match status" value="1"/>
</dbReference>
<name>A0A7C5IYB5_9GAMM</name>
<proteinExistence type="inferred from homology"/>
<comment type="caution">
    <text evidence="5">The sequence shown here is derived from an EMBL/GenBank/DDBJ whole genome shotgun (WGS) entry which is preliminary data.</text>
</comment>
<evidence type="ECO:0000256" key="1">
    <source>
        <dbReference type="ARBA" id="ARBA00008059"/>
    </source>
</evidence>
<dbReference type="InterPro" id="IPR003593">
    <property type="entry name" value="AAA+_ATPase"/>
</dbReference>
<dbReference type="PANTHER" id="PTHR30050">
    <property type="entry name" value="CHROMOSOMAL REPLICATION INITIATOR PROTEIN DNAA"/>
    <property type="match status" value="1"/>
</dbReference>
<dbReference type="SUPFAM" id="SSF52540">
    <property type="entry name" value="P-loop containing nucleoside triphosphate hydrolases"/>
    <property type="match status" value="1"/>
</dbReference>
<evidence type="ECO:0000313" key="5">
    <source>
        <dbReference type="EMBL" id="HHH12891.1"/>
    </source>
</evidence>
<organism evidence="5">
    <name type="scientific">Thiolapillus brandeum</name>
    <dbReference type="NCBI Taxonomy" id="1076588"/>
    <lineage>
        <taxon>Bacteria</taxon>
        <taxon>Pseudomonadati</taxon>
        <taxon>Pseudomonadota</taxon>
        <taxon>Gammaproteobacteria</taxon>
        <taxon>Chromatiales</taxon>
        <taxon>Sedimenticolaceae</taxon>
        <taxon>Thiolapillus</taxon>
    </lineage>
</organism>